<keyword evidence="1" id="KW-0614">Plasmid</keyword>
<dbReference type="RefSeq" id="WP_095448400.1">
    <property type="nucleotide sequence ID" value="NZ_CP022605.1"/>
</dbReference>
<dbReference type="EMBL" id="CP022605">
    <property type="protein sequence ID" value="ASV88649.1"/>
    <property type="molecule type" value="Genomic_DNA"/>
</dbReference>
<evidence type="ECO:0000313" key="2">
    <source>
        <dbReference type="Proteomes" id="UP000215256"/>
    </source>
</evidence>
<protein>
    <submittedName>
        <fullName evidence="1">Uncharacterized protein</fullName>
    </submittedName>
</protein>
<sequence>MVTGVWNKPLKITASMIAPSTPLPFTDALDLKNAIHIGHCAAGGEVTRMARYGGTAEWVTMRSILLPSH</sequence>
<dbReference type="AlphaFoldDB" id="A0A248UQW3"/>
<evidence type="ECO:0000313" key="1">
    <source>
        <dbReference type="EMBL" id="ASV88649.1"/>
    </source>
</evidence>
<organism evidence="1 2">
    <name type="scientific">Ochrobactrum quorumnocens</name>
    <dbReference type="NCBI Taxonomy" id="271865"/>
    <lineage>
        <taxon>Bacteria</taxon>
        <taxon>Pseudomonadati</taxon>
        <taxon>Pseudomonadota</taxon>
        <taxon>Alphaproteobacteria</taxon>
        <taxon>Hyphomicrobiales</taxon>
        <taxon>Brucellaceae</taxon>
        <taxon>Brucella/Ochrobactrum group</taxon>
        <taxon>Ochrobactrum</taxon>
    </lineage>
</organism>
<name>A0A248UQW3_9HYPH</name>
<reference evidence="1 2" key="1">
    <citation type="submission" date="2017-07" db="EMBL/GenBank/DDBJ databases">
        <title>Phylogenetic study on the rhizospheric bacterium Ochrobactrum sp. A44.</title>
        <authorList>
            <person name="Krzyzanowska D.M."/>
            <person name="Ossowicki A."/>
            <person name="Rajewska M."/>
            <person name="Maciag T."/>
            <person name="Kaczynski Z."/>
            <person name="Czerwicka M."/>
            <person name="Jafra S."/>
        </authorList>
    </citation>
    <scope>NUCLEOTIDE SEQUENCE [LARGE SCALE GENOMIC DNA]</scope>
    <source>
        <strain evidence="1 2">A44</strain>
        <plasmid evidence="1 2">unnamed1</plasmid>
    </source>
</reference>
<dbReference type="KEGG" id="och:CES85_3246"/>
<geneLocation type="plasmid" evidence="1 2">
    <name>unnamed1</name>
</geneLocation>
<proteinExistence type="predicted"/>
<accession>A0A248UQW3</accession>
<gene>
    <name evidence="1" type="ORF">CES85_3246</name>
</gene>
<dbReference type="Proteomes" id="UP000215256">
    <property type="component" value="Plasmid unnamed1"/>
</dbReference>